<evidence type="ECO:0008006" key="4">
    <source>
        <dbReference type="Google" id="ProtNLM"/>
    </source>
</evidence>
<sequence>MIVHTLIGFILPWFAAVWLLKMDSILLKIMVLFVMIESLFVNVIGLQLGFWLLLPLEAIPILSQMPYILGAYPITAAYMVYFIQSSDKPVAGLVLFSLLITGLEFILLSVDWLVYGNGWNIIFTFFSYLVPNALAYQFYKITRRSLFRSRLYSS</sequence>
<reference evidence="3" key="1">
    <citation type="journal article" date="2019" name="Int. J. Syst. Evol. Microbiol.">
        <title>The Global Catalogue of Microorganisms (GCM) 10K type strain sequencing project: providing services to taxonomists for standard genome sequencing and annotation.</title>
        <authorList>
            <consortium name="The Broad Institute Genomics Platform"/>
            <consortium name="The Broad Institute Genome Sequencing Center for Infectious Disease"/>
            <person name="Wu L."/>
            <person name="Ma J."/>
        </authorList>
    </citation>
    <scope>NUCLEOTIDE SEQUENCE [LARGE SCALE GENOMIC DNA]</scope>
    <source>
        <strain evidence="3">KCTC 13128</strain>
    </source>
</reference>
<protein>
    <recommendedName>
        <fullName evidence="4">Rod shape-determining protein MreD</fullName>
    </recommendedName>
</protein>
<keyword evidence="1" id="KW-0812">Transmembrane</keyword>
<feature type="transmembrane region" description="Helical" evidence="1">
    <location>
        <begin position="6"/>
        <end position="22"/>
    </location>
</feature>
<feature type="transmembrane region" description="Helical" evidence="1">
    <location>
        <begin position="90"/>
        <end position="115"/>
    </location>
</feature>
<accession>A0ABV7CVR9</accession>
<dbReference type="Proteomes" id="UP001595279">
    <property type="component" value="Unassembled WGS sequence"/>
</dbReference>
<evidence type="ECO:0000313" key="2">
    <source>
        <dbReference type="EMBL" id="MFC3040522.1"/>
    </source>
</evidence>
<name>A0ABV7CVR9_9BACI</name>
<feature type="transmembrane region" description="Helical" evidence="1">
    <location>
        <begin position="29"/>
        <end position="53"/>
    </location>
</feature>
<feature type="transmembrane region" description="Helical" evidence="1">
    <location>
        <begin position="65"/>
        <end position="83"/>
    </location>
</feature>
<keyword evidence="3" id="KW-1185">Reference proteome</keyword>
<feature type="transmembrane region" description="Helical" evidence="1">
    <location>
        <begin position="121"/>
        <end position="139"/>
    </location>
</feature>
<gene>
    <name evidence="2" type="ORF">ACFOGI_09720</name>
</gene>
<dbReference type="RefSeq" id="WP_390271837.1">
    <property type="nucleotide sequence ID" value="NZ_JBHRSA010000041.1"/>
</dbReference>
<evidence type="ECO:0000256" key="1">
    <source>
        <dbReference type="SAM" id="Phobius"/>
    </source>
</evidence>
<organism evidence="2 3">
    <name type="scientific">Virgibacillus xinjiangensis</name>
    <dbReference type="NCBI Taxonomy" id="393090"/>
    <lineage>
        <taxon>Bacteria</taxon>
        <taxon>Bacillati</taxon>
        <taxon>Bacillota</taxon>
        <taxon>Bacilli</taxon>
        <taxon>Bacillales</taxon>
        <taxon>Bacillaceae</taxon>
        <taxon>Virgibacillus</taxon>
    </lineage>
</organism>
<dbReference type="EMBL" id="JBHRSA010000041">
    <property type="protein sequence ID" value="MFC3040522.1"/>
    <property type="molecule type" value="Genomic_DNA"/>
</dbReference>
<keyword evidence="1" id="KW-1133">Transmembrane helix</keyword>
<keyword evidence="1" id="KW-0472">Membrane</keyword>
<comment type="caution">
    <text evidence="2">The sequence shown here is derived from an EMBL/GenBank/DDBJ whole genome shotgun (WGS) entry which is preliminary data.</text>
</comment>
<evidence type="ECO:0000313" key="3">
    <source>
        <dbReference type="Proteomes" id="UP001595279"/>
    </source>
</evidence>
<proteinExistence type="predicted"/>